<gene>
    <name evidence="1" type="ORF">EGYM00392_LOCUS50720</name>
</gene>
<dbReference type="AlphaFoldDB" id="A0A7S1JCF7"/>
<dbReference type="EMBL" id="HBGA01137215">
    <property type="protein sequence ID" value="CAD9039554.1"/>
    <property type="molecule type" value="Transcribed_RNA"/>
</dbReference>
<accession>A0A7S1JCF7</accession>
<reference evidence="1" key="1">
    <citation type="submission" date="2021-01" db="EMBL/GenBank/DDBJ databases">
        <authorList>
            <person name="Corre E."/>
            <person name="Pelletier E."/>
            <person name="Niang G."/>
            <person name="Scheremetjew M."/>
            <person name="Finn R."/>
            <person name="Kale V."/>
            <person name="Holt S."/>
            <person name="Cochrane G."/>
            <person name="Meng A."/>
            <person name="Brown T."/>
            <person name="Cohen L."/>
        </authorList>
    </citation>
    <scope>NUCLEOTIDE SEQUENCE</scope>
    <source>
        <strain evidence="1">NIES-381</strain>
    </source>
</reference>
<name>A0A7S1JCF7_9EUGL</name>
<evidence type="ECO:0000313" key="1">
    <source>
        <dbReference type="EMBL" id="CAD9039554.1"/>
    </source>
</evidence>
<proteinExistence type="predicted"/>
<organism evidence="1">
    <name type="scientific">Eutreptiella gymnastica</name>
    <dbReference type="NCBI Taxonomy" id="73025"/>
    <lineage>
        <taxon>Eukaryota</taxon>
        <taxon>Discoba</taxon>
        <taxon>Euglenozoa</taxon>
        <taxon>Euglenida</taxon>
        <taxon>Spirocuta</taxon>
        <taxon>Euglenophyceae</taxon>
        <taxon>Eutreptiales</taxon>
        <taxon>Eutreptiaceae</taxon>
        <taxon>Eutreptiella</taxon>
    </lineage>
</organism>
<sequence>MLDCLSERTLFQTEKEGSTSQDVCGTANVRQYTMGNQGVIDSHQCTRSYFEDLTTSSRTEEGGMSGNWVISGDNLSYLPQVQNACLLCEIHEHKSRSCPLLGAQHLKSRYTNTASGETKLAGSTLALQWIFCGRTKGLTICACLKCNI</sequence>
<protein>
    <submittedName>
        <fullName evidence="1">Uncharacterized protein</fullName>
    </submittedName>
</protein>